<feature type="transmembrane region" description="Helical" evidence="9">
    <location>
        <begin position="163"/>
        <end position="184"/>
    </location>
</feature>
<evidence type="ECO:0000256" key="9">
    <source>
        <dbReference type="RuleBase" id="RU362002"/>
    </source>
</evidence>
<dbReference type="PANTHER" id="PTHR43029">
    <property type="entry name" value="AMMONIUM TRANSPORTER MEP2"/>
    <property type="match status" value="1"/>
</dbReference>
<dbReference type="InterPro" id="IPR029020">
    <property type="entry name" value="Ammonium/urea_transptr"/>
</dbReference>
<dbReference type="EMBL" id="JABAGD010000038">
    <property type="protein sequence ID" value="NMF06664.1"/>
    <property type="molecule type" value="Genomic_DNA"/>
</dbReference>
<keyword evidence="3 9" id="KW-0813">Transport</keyword>
<proteinExistence type="inferred from homology"/>
<keyword evidence="7 9" id="KW-0924">Ammonia transport</keyword>
<dbReference type="GO" id="GO:0008519">
    <property type="term" value="F:ammonium channel activity"/>
    <property type="evidence" value="ECO:0007669"/>
    <property type="project" value="InterPro"/>
</dbReference>
<comment type="caution">
    <text evidence="11">The sequence shown here is derived from an EMBL/GenBank/DDBJ whole genome shotgun (WGS) entry which is preliminary data.</text>
</comment>
<evidence type="ECO:0000256" key="3">
    <source>
        <dbReference type="ARBA" id="ARBA00022448"/>
    </source>
</evidence>
<gene>
    <name evidence="11" type="ORF">HF849_18315</name>
</gene>
<dbReference type="GO" id="GO:0005886">
    <property type="term" value="C:plasma membrane"/>
    <property type="evidence" value="ECO:0007669"/>
    <property type="project" value="UniProtKB-SubCell"/>
</dbReference>
<organism evidence="11 12">
    <name type="scientific">Clostridium beijerinckii</name>
    <name type="common">Clostridium MP</name>
    <dbReference type="NCBI Taxonomy" id="1520"/>
    <lineage>
        <taxon>Bacteria</taxon>
        <taxon>Bacillati</taxon>
        <taxon>Bacillota</taxon>
        <taxon>Clostridia</taxon>
        <taxon>Eubacteriales</taxon>
        <taxon>Clostridiaceae</taxon>
        <taxon>Clostridium</taxon>
    </lineage>
</organism>
<keyword evidence="5 9" id="KW-1133">Transmembrane helix</keyword>
<evidence type="ECO:0000259" key="10">
    <source>
        <dbReference type="Pfam" id="PF00909"/>
    </source>
</evidence>
<feature type="transmembrane region" description="Helical" evidence="9">
    <location>
        <begin position="354"/>
        <end position="377"/>
    </location>
</feature>
<evidence type="ECO:0000313" key="12">
    <source>
        <dbReference type="Proteomes" id="UP000587880"/>
    </source>
</evidence>
<comment type="similarity">
    <text evidence="2 9">Belongs to the ammonia transporter channel (TC 1.A.11.2) family.</text>
</comment>
<keyword evidence="4 9" id="KW-0812">Transmembrane</keyword>
<accession>A0A1S8NZ51</accession>
<comment type="subcellular location">
    <subcellularLocation>
        <location evidence="9">Cell membrane</location>
        <topology evidence="9">Multi-pass membrane protein</topology>
    </subcellularLocation>
    <subcellularLocation>
        <location evidence="1">Membrane</location>
        <topology evidence="1">Multi-pass membrane protein</topology>
    </subcellularLocation>
</comment>
<dbReference type="PANTHER" id="PTHR43029:SF10">
    <property type="entry name" value="AMMONIUM TRANSPORTER MEP2"/>
    <property type="match status" value="1"/>
</dbReference>
<dbReference type="AlphaFoldDB" id="A0A1S8NZ51"/>
<evidence type="ECO:0000256" key="4">
    <source>
        <dbReference type="ARBA" id="ARBA00022692"/>
    </source>
</evidence>
<evidence type="ECO:0000256" key="7">
    <source>
        <dbReference type="ARBA" id="ARBA00023177"/>
    </source>
</evidence>
<dbReference type="InterPro" id="IPR018047">
    <property type="entry name" value="Ammonium_transpt_CS"/>
</dbReference>
<feature type="transmembrane region" description="Helical" evidence="9">
    <location>
        <begin position="6"/>
        <end position="29"/>
    </location>
</feature>
<evidence type="ECO:0000256" key="6">
    <source>
        <dbReference type="ARBA" id="ARBA00023136"/>
    </source>
</evidence>
<dbReference type="NCBIfam" id="TIGR00836">
    <property type="entry name" value="amt"/>
    <property type="match status" value="1"/>
</dbReference>
<evidence type="ECO:0000256" key="1">
    <source>
        <dbReference type="ARBA" id="ARBA00004141"/>
    </source>
</evidence>
<sequence length="414" mass="43896">MEINLGDCSFILICSALVLLMTPGLAFFYGGMVRRKNVLNTLMSSFFVCGLASIMWVLVGYSLSFGNDFHGIIGGLNFLGFNGVGAEPSAYAPTIPQELFAAFQMMFAIITPALITGALVERMKFSALFIFVAIWSLLVYYPMAHMVWGAGGLISSLGAVDFAGGNVVHISSGISGLVACIMLGKRRGHGIIAYRPHNIPFVVLGVALLWFGWFGFNAGSALGAGPLAVHAFMTTNTAAAAAMLSWMLIEKVKHGKPTLLGASTGAVLGLVAITPGAGFVPLWSSIIIGIAVSPICFFFVEKVKTKFGYDDALDAFGCHGIGGIWGGIATGIFGQTAINPVAQWNGLFYGDVKLFIAQIMSIVITIIFAGGMTFLIIKVMKMFMDIRVDSSEEADGLDVAEHGESAYPSFNGLD</sequence>
<protein>
    <recommendedName>
        <fullName evidence="8 9">Ammonium transporter</fullName>
    </recommendedName>
</protein>
<feature type="transmembrane region" description="Helical" evidence="9">
    <location>
        <begin position="282"/>
        <end position="300"/>
    </location>
</feature>
<feature type="transmembrane region" description="Helical" evidence="9">
    <location>
        <begin position="228"/>
        <end position="249"/>
    </location>
</feature>
<feature type="domain" description="Ammonium transporter AmtB-like" evidence="10">
    <location>
        <begin position="10"/>
        <end position="407"/>
    </location>
</feature>
<dbReference type="RefSeq" id="WP_077869319.1">
    <property type="nucleotide sequence ID" value="NZ_BKAK01000112.1"/>
</dbReference>
<evidence type="ECO:0000256" key="5">
    <source>
        <dbReference type="ARBA" id="ARBA00022989"/>
    </source>
</evidence>
<feature type="transmembrane region" description="Helical" evidence="9">
    <location>
        <begin position="41"/>
        <end position="59"/>
    </location>
</feature>
<feature type="transmembrane region" description="Helical" evidence="9">
    <location>
        <begin position="258"/>
        <end position="276"/>
    </location>
</feature>
<dbReference type="InterPro" id="IPR001905">
    <property type="entry name" value="Ammonium_transpt"/>
</dbReference>
<keyword evidence="6 9" id="KW-0472">Membrane</keyword>
<dbReference type="PROSITE" id="PS01219">
    <property type="entry name" value="AMMONIUM_TRANSP"/>
    <property type="match status" value="1"/>
</dbReference>
<dbReference type="Gene3D" id="1.10.3430.10">
    <property type="entry name" value="Ammonium transporter AmtB like domains"/>
    <property type="match status" value="1"/>
</dbReference>
<feature type="transmembrane region" description="Helical" evidence="9">
    <location>
        <begin position="127"/>
        <end position="143"/>
    </location>
</feature>
<dbReference type="Proteomes" id="UP000587880">
    <property type="component" value="Unassembled WGS sequence"/>
</dbReference>
<evidence type="ECO:0000256" key="8">
    <source>
        <dbReference type="ARBA" id="ARBA00050025"/>
    </source>
</evidence>
<dbReference type="SUPFAM" id="SSF111352">
    <property type="entry name" value="Ammonium transporter"/>
    <property type="match status" value="1"/>
</dbReference>
<dbReference type="GeneID" id="66344972"/>
<evidence type="ECO:0000313" key="11">
    <source>
        <dbReference type="EMBL" id="NMF06664.1"/>
    </source>
</evidence>
<dbReference type="InterPro" id="IPR024041">
    <property type="entry name" value="NH4_transpt_AmtB-like_dom"/>
</dbReference>
<evidence type="ECO:0000256" key="2">
    <source>
        <dbReference type="ARBA" id="ARBA00005887"/>
    </source>
</evidence>
<reference evidence="11 12" key="1">
    <citation type="submission" date="2020-04" db="EMBL/GenBank/DDBJ databases">
        <authorList>
            <person name="Hitch T.C.A."/>
            <person name="Wylensek D."/>
            <person name="Clavel T."/>
        </authorList>
    </citation>
    <scope>NUCLEOTIDE SEQUENCE [LARGE SCALE GENOMIC DNA]</scope>
    <source>
        <strain evidence="11 12">WB01_NA02</strain>
    </source>
</reference>
<feature type="transmembrane region" description="Helical" evidence="9">
    <location>
        <begin position="196"/>
        <end position="216"/>
    </location>
</feature>
<dbReference type="Pfam" id="PF00909">
    <property type="entry name" value="Ammonium_transp"/>
    <property type="match status" value="1"/>
</dbReference>
<name>A0A1S8NZ51_CLOBE</name>
<feature type="transmembrane region" description="Helical" evidence="9">
    <location>
        <begin position="99"/>
        <end position="120"/>
    </location>
</feature>
<feature type="transmembrane region" description="Helical" evidence="9">
    <location>
        <begin position="312"/>
        <end position="334"/>
    </location>
</feature>